<keyword evidence="3" id="KW-1185">Reference proteome</keyword>
<dbReference type="InterPro" id="IPR044058">
    <property type="entry name" value="Lipoprotein_23"/>
</dbReference>
<dbReference type="Pfam" id="PF18966">
    <property type="entry name" value="Lipoprotein_23"/>
    <property type="match status" value="1"/>
</dbReference>
<proteinExistence type="predicted"/>
<reference evidence="3" key="1">
    <citation type="journal article" date="2019" name="Int. J. Syst. Evol. Microbiol.">
        <title>The Global Catalogue of Microorganisms (GCM) 10K type strain sequencing project: providing services to taxonomists for standard genome sequencing and annotation.</title>
        <authorList>
            <consortium name="The Broad Institute Genomics Platform"/>
            <consortium name="The Broad Institute Genome Sequencing Center for Infectious Disease"/>
            <person name="Wu L."/>
            <person name="Ma J."/>
        </authorList>
    </citation>
    <scope>NUCLEOTIDE SEQUENCE [LARGE SCALE GENOMIC DNA]</scope>
    <source>
        <strain evidence="3">JCM 31037</strain>
    </source>
</reference>
<protein>
    <submittedName>
        <fullName evidence="2">Lipoprotein</fullName>
    </submittedName>
</protein>
<dbReference type="Proteomes" id="UP001597260">
    <property type="component" value="Unassembled WGS sequence"/>
</dbReference>
<feature type="compositionally biased region" description="Low complexity" evidence="1">
    <location>
        <begin position="32"/>
        <end position="49"/>
    </location>
</feature>
<gene>
    <name evidence="2" type="ORF">ACFQ4H_03935</name>
</gene>
<dbReference type="RefSeq" id="WP_377567015.1">
    <property type="nucleotide sequence ID" value="NZ_JBHTMP010000003.1"/>
</dbReference>
<accession>A0ABW3Y777</accession>
<dbReference type="PROSITE" id="PS51257">
    <property type="entry name" value="PROKAR_LIPOPROTEIN"/>
    <property type="match status" value="1"/>
</dbReference>
<dbReference type="EMBL" id="JBHTMP010000003">
    <property type="protein sequence ID" value="MFD1320236.1"/>
    <property type="molecule type" value="Genomic_DNA"/>
</dbReference>
<organism evidence="2 3">
    <name type="scientific">Micromonospora sonneratiae</name>
    <dbReference type="NCBI Taxonomy" id="1184706"/>
    <lineage>
        <taxon>Bacteria</taxon>
        <taxon>Bacillati</taxon>
        <taxon>Actinomycetota</taxon>
        <taxon>Actinomycetes</taxon>
        <taxon>Micromonosporales</taxon>
        <taxon>Micromonosporaceae</taxon>
        <taxon>Micromonospora</taxon>
    </lineage>
</organism>
<feature type="region of interest" description="Disordered" evidence="1">
    <location>
        <begin position="24"/>
        <end position="49"/>
    </location>
</feature>
<keyword evidence="2" id="KW-0449">Lipoprotein</keyword>
<name>A0ABW3Y777_9ACTN</name>
<comment type="caution">
    <text evidence="2">The sequence shown here is derived from an EMBL/GenBank/DDBJ whole genome shotgun (WGS) entry which is preliminary data.</text>
</comment>
<evidence type="ECO:0000313" key="2">
    <source>
        <dbReference type="EMBL" id="MFD1320236.1"/>
    </source>
</evidence>
<evidence type="ECO:0000256" key="1">
    <source>
        <dbReference type="SAM" id="MobiDB-lite"/>
    </source>
</evidence>
<sequence>MTQRRPGTALLAVLTVGVLGGCSTEPEKSAQGGSTAPSPTTTPVAAGPPWYDDVQAGAAATKVGAADSPCKLAITFSVPAKWKVKPVEVSEEFASLAQQGGATARCEIDAKPAGNIGFIRVWTVDQGGVGAQAALEKFVAGSSEVTDVQYRRTKAGGLDSFEATYLQKSKLTGEERRGRAICVATGRSGTLLISLGGMDTEEFEEMLPAYVLAKQSISLTQ</sequence>
<evidence type="ECO:0000313" key="3">
    <source>
        <dbReference type="Proteomes" id="UP001597260"/>
    </source>
</evidence>